<gene>
    <name evidence="2" type="ORF">DdX_11927</name>
</gene>
<name>A0AAD4MWF5_9BILA</name>
<accession>A0AAD4MWF5</accession>
<sequence>MSLFTLIIALIYIPDASNALNIAFTGTVVKLSSQPNPPHIPGIPKGYEPVKGQTVSVMYHAPPAKLPKTISPITEADSDDKGKFTITVKQHMIQRFNPEHKHFEALPIVKDPHNPEDIRIVNASIKLEDMASQFQPSPAPHD</sequence>
<dbReference type="AlphaFoldDB" id="A0AAD4MWF5"/>
<feature type="chain" id="PRO_5041973989" evidence="1">
    <location>
        <begin position="20"/>
        <end position="142"/>
    </location>
</feature>
<evidence type="ECO:0000256" key="1">
    <source>
        <dbReference type="SAM" id="SignalP"/>
    </source>
</evidence>
<evidence type="ECO:0000313" key="3">
    <source>
        <dbReference type="Proteomes" id="UP001201812"/>
    </source>
</evidence>
<evidence type="ECO:0000313" key="2">
    <source>
        <dbReference type="EMBL" id="KAI1708249.1"/>
    </source>
</evidence>
<comment type="caution">
    <text evidence="2">The sequence shown here is derived from an EMBL/GenBank/DDBJ whole genome shotgun (WGS) entry which is preliminary data.</text>
</comment>
<protein>
    <submittedName>
        <fullName evidence="2">Uncharacterized protein</fullName>
    </submittedName>
</protein>
<keyword evidence="1" id="KW-0732">Signal</keyword>
<feature type="signal peptide" evidence="1">
    <location>
        <begin position="1"/>
        <end position="19"/>
    </location>
</feature>
<organism evidence="2 3">
    <name type="scientific">Ditylenchus destructor</name>
    <dbReference type="NCBI Taxonomy" id="166010"/>
    <lineage>
        <taxon>Eukaryota</taxon>
        <taxon>Metazoa</taxon>
        <taxon>Ecdysozoa</taxon>
        <taxon>Nematoda</taxon>
        <taxon>Chromadorea</taxon>
        <taxon>Rhabditida</taxon>
        <taxon>Tylenchina</taxon>
        <taxon>Tylenchomorpha</taxon>
        <taxon>Sphaerularioidea</taxon>
        <taxon>Anguinidae</taxon>
        <taxon>Anguininae</taxon>
        <taxon>Ditylenchus</taxon>
    </lineage>
</organism>
<dbReference type="Proteomes" id="UP001201812">
    <property type="component" value="Unassembled WGS sequence"/>
</dbReference>
<proteinExistence type="predicted"/>
<dbReference type="EMBL" id="JAKKPZ010000036">
    <property type="protein sequence ID" value="KAI1708249.1"/>
    <property type="molecule type" value="Genomic_DNA"/>
</dbReference>
<keyword evidence="3" id="KW-1185">Reference proteome</keyword>
<reference evidence="2" key="1">
    <citation type="submission" date="2022-01" db="EMBL/GenBank/DDBJ databases">
        <title>Genome Sequence Resource for Two Populations of Ditylenchus destructor, the Migratory Endoparasitic Phytonematode.</title>
        <authorList>
            <person name="Zhang H."/>
            <person name="Lin R."/>
            <person name="Xie B."/>
        </authorList>
    </citation>
    <scope>NUCLEOTIDE SEQUENCE</scope>
    <source>
        <strain evidence="2">BazhouSP</strain>
    </source>
</reference>